<dbReference type="EMBL" id="DWWU01000003">
    <property type="protein sequence ID" value="HJC14296.1"/>
    <property type="molecule type" value="Genomic_DNA"/>
</dbReference>
<reference evidence="2" key="1">
    <citation type="journal article" date="2021" name="PeerJ">
        <title>Extensive microbial diversity within the chicken gut microbiome revealed by metagenomics and culture.</title>
        <authorList>
            <person name="Gilroy R."/>
            <person name="Ravi A."/>
            <person name="Getino M."/>
            <person name="Pursley I."/>
            <person name="Horton D.L."/>
            <person name="Alikhan N.F."/>
            <person name="Baker D."/>
            <person name="Gharbi K."/>
            <person name="Hall N."/>
            <person name="Watson M."/>
            <person name="Adriaenssens E.M."/>
            <person name="Foster-Nyarko E."/>
            <person name="Jarju S."/>
            <person name="Secka A."/>
            <person name="Antonio M."/>
            <person name="Oren A."/>
            <person name="Chaudhuri R.R."/>
            <person name="La Ragione R."/>
            <person name="Hildebrand F."/>
            <person name="Pallen M.J."/>
        </authorList>
    </citation>
    <scope>NUCLEOTIDE SEQUENCE</scope>
    <source>
        <strain evidence="2">CHK185-5351</strain>
    </source>
</reference>
<dbReference type="PANTHER" id="PTHR42850:SF11">
    <property type="entry name" value="BIS(5'-NUCLEOSYL)-TETRAPHOSPHATASE [SYMMETRICAL]"/>
    <property type="match status" value="1"/>
</dbReference>
<organism evidence="2 3">
    <name type="scientific">Candidatus Fusicatenibacter intestinigallinarum</name>
    <dbReference type="NCBI Taxonomy" id="2838598"/>
    <lineage>
        <taxon>Bacteria</taxon>
        <taxon>Bacillati</taxon>
        <taxon>Bacillota</taxon>
        <taxon>Clostridia</taxon>
        <taxon>Lachnospirales</taxon>
        <taxon>Lachnospiraceae</taxon>
        <taxon>Fusicatenibacter</taxon>
    </lineage>
</organism>
<dbReference type="GO" id="GO:0016791">
    <property type="term" value="F:phosphatase activity"/>
    <property type="evidence" value="ECO:0007669"/>
    <property type="project" value="TreeGrafter"/>
</dbReference>
<dbReference type="GO" id="GO:0008803">
    <property type="term" value="F:bis(5'-nucleosyl)-tetraphosphatase (symmetrical) activity"/>
    <property type="evidence" value="ECO:0007669"/>
    <property type="project" value="TreeGrafter"/>
</dbReference>
<dbReference type="InterPro" id="IPR029052">
    <property type="entry name" value="Metallo-depent_PP-like"/>
</dbReference>
<dbReference type="InterPro" id="IPR004843">
    <property type="entry name" value="Calcineurin-like_PHP"/>
</dbReference>
<dbReference type="InterPro" id="IPR050126">
    <property type="entry name" value="Ap4A_hydrolase"/>
</dbReference>
<evidence type="ECO:0000313" key="2">
    <source>
        <dbReference type="EMBL" id="HJC14296.1"/>
    </source>
</evidence>
<dbReference type="GO" id="GO:0005737">
    <property type="term" value="C:cytoplasm"/>
    <property type="evidence" value="ECO:0007669"/>
    <property type="project" value="TreeGrafter"/>
</dbReference>
<comment type="caution">
    <text evidence="2">The sequence shown here is derived from an EMBL/GenBank/DDBJ whole genome shotgun (WGS) entry which is preliminary data.</text>
</comment>
<reference evidence="2" key="2">
    <citation type="submission" date="2021-04" db="EMBL/GenBank/DDBJ databases">
        <authorList>
            <person name="Gilroy R."/>
        </authorList>
    </citation>
    <scope>NUCLEOTIDE SEQUENCE</scope>
    <source>
        <strain evidence="2">CHK185-5351</strain>
    </source>
</reference>
<dbReference type="Gene3D" id="3.60.21.10">
    <property type="match status" value="1"/>
</dbReference>
<name>A0A9D2NA25_9FIRM</name>
<accession>A0A9D2NA25</accession>
<dbReference type="GO" id="GO:0110154">
    <property type="term" value="P:RNA decapping"/>
    <property type="evidence" value="ECO:0007669"/>
    <property type="project" value="TreeGrafter"/>
</dbReference>
<dbReference type="PANTHER" id="PTHR42850">
    <property type="entry name" value="METALLOPHOSPHOESTERASE"/>
    <property type="match status" value="1"/>
</dbReference>
<sequence>MHYVISDIHGCYDEYRRALEEISFSDDDILYVLGDCIDRGYASVRVLQDMMYRPNVIPIVGNHEFMALSVLKELCVEITEKNAGTYLTVESMEKYMEWMQNGGSGTVREFRVLSMDDKLELLDYLGDFSLYEETQVGGRRFLLVHGGLEPFREGMTVEDFSAAQILFSRADYNKVYFRDVYTITGHTPTFEEPGNPGVVIKRNNHIAIDCGCVFGGNLAVYCMETDREIYVPYSGSSTG</sequence>
<gene>
    <name evidence="2" type="ORF">H9705_00505</name>
</gene>
<dbReference type="AlphaFoldDB" id="A0A9D2NA25"/>
<evidence type="ECO:0000313" key="3">
    <source>
        <dbReference type="Proteomes" id="UP000823849"/>
    </source>
</evidence>
<evidence type="ECO:0000259" key="1">
    <source>
        <dbReference type="Pfam" id="PF00149"/>
    </source>
</evidence>
<feature type="domain" description="Calcineurin-like phosphoesterase" evidence="1">
    <location>
        <begin position="4"/>
        <end position="190"/>
    </location>
</feature>
<protein>
    <submittedName>
        <fullName evidence="2">Metallophosphoesterase</fullName>
    </submittedName>
</protein>
<dbReference type="SUPFAM" id="SSF56300">
    <property type="entry name" value="Metallo-dependent phosphatases"/>
    <property type="match status" value="1"/>
</dbReference>
<dbReference type="Proteomes" id="UP000823849">
    <property type="component" value="Unassembled WGS sequence"/>
</dbReference>
<dbReference type="Pfam" id="PF00149">
    <property type="entry name" value="Metallophos"/>
    <property type="match status" value="1"/>
</dbReference>
<proteinExistence type="predicted"/>